<dbReference type="Gene3D" id="2.60.40.10">
    <property type="entry name" value="Immunoglobulins"/>
    <property type="match status" value="1"/>
</dbReference>
<dbReference type="SUPFAM" id="SSF48726">
    <property type="entry name" value="Immunoglobulin"/>
    <property type="match status" value="1"/>
</dbReference>
<evidence type="ECO:0008006" key="3">
    <source>
        <dbReference type="Google" id="ProtNLM"/>
    </source>
</evidence>
<dbReference type="GO" id="GO:0004888">
    <property type="term" value="F:transmembrane signaling receptor activity"/>
    <property type="evidence" value="ECO:0007669"/>
    <property type="project" value="InterPro"/>
</dbReference>
<gene>
    <name evidence="1" type="ORF">LYPA_23C001606</name>
</gene>
<protein>
    <recommendedName>
        <fullName evidence="3">CD160 antigen</fullName>
    </recommendedName>
</protein>
<keyword evidence="2" id="KW-1185">Reference proteome</keyword>
<sequence length="225" mass="24958">MVLEPGRPCLGIPMCFQEIEAKDITGANVCFEFLQLLTTCQTLMAPGRGCLVLAILLAMVDIRLGGCLHILSSFSQDGKQLSLICTLRHTKEEAEGAIVFLCKDRSSGCFPETSLRQLRLRRDPREDGISERSSQLVFTINHATPSDSGTYQCCATSQRPDMRLQGHFFSVLVTEAGNYTVKGLKQRRHLEFTHSQGTPSSGFLQKVWVMLATSLLALQGMFRRA</sequence>
<reference evidence="1 2" key="1">
    <citation type="submission" date="2019-01" db="EMBL/GenBank/DDBJ databases">
        <authorList>
            <person name="Alioto T."/>
            <person name="Alioto T."/>
        </authorList>
    </citation>
    <scope>NUCLEOTIDE SEQUENCE [LARGE SCALE GENOMIC DNA]</scope>
</reference>
<dbReference type="GO" id="GO:0002819">
    <property type="term" value="P:regulation of adaptive immune response"/>
    <property type="evidence" value="ECO:0007669"/>
    <property type="project" value="InterPro"/>
</dbReference>
<name>A0A485MK41_LYNPA</name>
<evidence type="ECO:0000313" key="1">
    <source>
        <dbReference type="EMBL" id="VFV20564.1"/>
    </source>
</evidence>
<proteinExistence type="predicted"/>
<dbReference type="CDD" id="cd21392">
    <property type="entry name" value="IgC2_CD160"/>
    <property type="match status" value="1"/>
</dbReference>
<dbReference type="PANTHER" id="PTHR15425:SF0">
    <property type="entry name" value="CD160 ANTIGEN"/>
    <property type="match status" value="1"/>
</dbReference>
<dbReference type="InterPro" id="IPR036179">
    <property type="entry name" value="Ig-like_dom_sf"/>
</dbReference>
<accession>A0A485MK41</accession>
<dbReference type="EMBL" id="CAAGRJ010002676">
    <property type="protein sequence ID" value="VFV20564.1"/>
    <property type="molecule type" value="Genomic_DNA"/>
</dbReference>
<dbReference type="GO" id="GO:0005886">
    <property type="term" value="C:plasma membrane"/>
    <property type="evidence" value="ECO:0007669"/>
    <property type="project" value="TreeGrafter"/>
</dbReference>
<dbReference type="PANTHER" id="PTHR15425">
    <property type="entry name" value="CD160 ANTIGEN"/>
    <property type="match status" value="1"/>
</dbReference>
<dbReference type="InterPro" id="IPR042385">
    <property type="entry name" value="CD160"/>
</dbReference>
<dbReference type="Proteomes" id="UP000386466">
    <property type="component" value="Unassembled WGS sequence"/>
</dbReference>
<organism evidence="1 2">
    <name type="scientific">Lynx pardinus</name>
    <name type="common">Iberian lynx</name>
    <name type="synonym">Felis pardina</name>
    <dbReference type="NCBI Taxonomy" id="191816"/>
    <lineage>
        <taxon>Eukaryota</taxon>
        <taxon>Metazoa</taxon>
        <taxon>Chordata</taxon>
        <taxon>Craniata</taxon>
        <taxon>Vertebrata</taxon>
        <taxon>Euteleostomi</taxon>
        <taxon>Mammalia</taxon>
        <taxon>Eutheria</taxon>
        <taxon>Laurasiatheria</taxon>
        <taxon>Carnivora</taxon>
        <taxon>Feliformia</taxon>
        <taxon>Felidae</taxon>
        <taxon>Felinae</taxon>
        <taxon>Lynx</taxon>
    </lineage>
</organism>
<dbReference type="InterPro" id="IPR013783">
    <property type="entry name" value="Ig-like_fold"/>
</dbReference>
<dbReference type="AlphaFoldDB" id="A0A485MK41"/>
<evidence type="ECO:0000313" key="2">
    <source>
        <dbReference type="Proteomes" id="UP000386466"/>
    </source>
</evidence>